<organism evidence="1 2">
    <name type="scientific">Zingiber officinale</name>
    <name type="common">Ginger</name>
    <name type="synonym">Amomum zingiber</name>
    <dbReference type="NCBI Taxonomy" id="94328"/>
    <lineage>
        <taxon>Eukaryota</taxon>
        <taxon>Viridiplantae</taxon>
        <taxon>Streptophyta</taxon>
        <taxon>Embryophyta</taxon>
        <taxon>Tracheophyta</taxon>
        <taxon>Spermatophyta</taxon>
        <taxon>Magnoliopsida</taxon>
        <taxon>Liliopsida</taxon>
        <taxon>Zingiberales</taxon>
        <taxon>Zingiberaceae</taxon>
        <taxon>Zingiber</taxon>
    </lineage>
</organism>
<proteinExistence type="predicted"/>
<evidence type="ECO:0000313" key="1">
    <source>
        <dbReference type="EMBL" id="KAG6475974.1"/>
    </source>
</evidence>
<dbReference type="Proteomes" id="UP000734854">
    <property type="component" value="Unassembled WGS sequence"/>
</dbReference>
<evidence type="ECO:0000313" key="2">
    <source>
        <dbReference type="Proteomes" id="UP000734854"/>
    </source>
</evidence>
<name>A0A8J5EWV9_ZINOF</name>
<dbReference type="AlphaFoldDB" id="A0A8J5EWV9"/>
<protein>
    <submittedName>
        <fullName evidence="1">Uncharacterized protein</fullName>
    </submittedName>
</protein>
<comment type="caution">
    <text evidence="1">The sequence shown here is derived from an EMBL/GenBank/DDBJ whole genome shotgun (WGS) entry which is preliminary data.</text>
</comment>
<reference evidence="1 2" key="1">
    <citation type="submission" date="2020-08" db="EMBL/GenBank/DDBJ databases">
        <title>Plant Genome Project.</title>
        <authorList>
            <person name="Zhang R.-G."/>
        </authorList>
    </citation>
    <scope>NUCLEOTIDE SEQUENCE [LARGE SCALE GENOMIC DNA]</scope>
    <source>
        <tissue evidence="1">Rhizome</tissue>
    </source>
</reference>
<sequence>MTYVDRLTTFEDSEKESEYGYVRKVSQPVVVANGMGASLSSVRTGILGNIFDGIQRPLKTIAIKSGDVYPPWCFGPCSGQRYTVGICTQETWPVAAKLAADTPLLTGQLEFKSTRNFFFAVWN</sequence>
<gene>
    <name evidence="1" type="ORF">ZIOFF_065208</name>
</gene>
<accession>A0A8J5EWV9</accession>
<keyword evidence="2" id="KW-1185">Reference proteome</keyword>
<dbReference type="EMBL" id="JACMSC010000018">
    <property type="protein sequence ID" value="KAG6475974.1"/>
    <property type="molecule type" value="Genomic_DNA"/>
</dbReference>